<dbReference type="EMBL" id="BMYV01000001">
    <property type="protein sequence ID" value="GGX56169.1"/>
    <property type="molecule type" value="Genomic_DNA"/>
</dbReference>
<evidence type="ECO:0000256" key="3">
    <source>
        <dbReference type="ARBA" id="ARBA00022801"/>
    </source>
</evidence>
<dbReference type="InterPro" id="IPR038765">
    <property type="entry name" value="Papain-like_cys_pep_sf"/>
</dbReference>
<dbReference type="PROSITE" id="PS51935">
    <property type="entry name" value="NLPC_P60"/>
    <property type="match status" value="1"/>
</dbReference>
<dbReference type="InterPro" id="IPR011929">
    <property type="entry name" value="Phage_pept_NlpC/P60"/>
</dbReference>
<organism evidence="6 7">
    <name type="scientific">Litorimonas cladophorae</name>
    <dbReference type="NCBI Taxonomy" id="1220491"/>
    <lineage>
        <taxon>Bacteria</taxon>
        <taxon>Pseudomonadati</taxon>
        <taxon>Pseudomonadota</taxon>
        <taxon>Alphaproteobacteria</taxon>
        <taxon>Maricaulales</taxon>
        <taxon>Robiginitomaculaceae</taxon>
    </lineage>
</organism>
<reference evidence="6 7" key="1">
    <citation type="journal article" date="2014" name="Int. J. Syst. Evol. Microbiol.">
        <title>Complete genome sequence of Corynebacterium casei LMG S-19264T (=DSM 44701T), isolated from a smear-ripened cheese.</title>
        <authorList>
            <consortium name="US DOE Joint Genome Institute (JGI-PGF)"/>
            <person name="Walter F."/>
            <person name="Albersmeier A."/>
            <person name="Kalinowski J."/>
            <person name="Ruckert C."/>
        </authorList>
    </citation>
    <scope>NUCLEOTIDE SEQUENCE [LARGE SCALE GENOMIC DNA]</scope>
    <source>
        <strain evidence="6 7">KCTC 23968</strain>
    </source>
</reference>
<dbReference type="AlphaFoldDB" id="A0A918KC63"/>
<comment type="caution">
    <text evidence="6">The sequence shown here is derived from an EMBL/GenBank/DDBJ whole genome shotgun (WGS) entry which is preliminary data.</text>
</comment>
<dbReference type="Proteomes" id="UP000600865">
    <property type="component" value="Unassembled WGS sequence"/>
</dbReference>
<evidence type="ECO:0000259" key="5">
    <source>
        <dbReference type="PROSITE" id="PS51935"/>
    </source>
</evidence>
<keyword evidence="3" id="KW-0378">Hydrolase</keyword>
<protein>
    <submittedName>
        <fullName evidence="6">Peptidase</fullName>
    </submittedName>
</protein>
<dbReference type="GO" id="GO:0008234">
    <property type="term" value="F:cysteine-type peptidase activity"/>
    <property type="evidence" value="ECO:0007669"/>
    <property type="project" value="UniProtKB-KW"/>
</dbReference>
<evidence type="ECO:0000313" key="7">
    <source>
        <dbReference type="Proteomes" id="UP000600865"/>
    </source>
</evidence>
<name>A0A918KC63_9PROT</name>
<dbReference type="RefSeq" id="WP_189579860.1">
    <property type="nucleotide sequence ID" value="NZ_BMYV01000001.1"/>
</dbReference>
<keyword evidence="7" id="KW-1185">Reference proteome</keyword>
<dbReference type="InterPro" id="IPR000064">
    <property type="entry name" value="NLP_P60_dom"/>
</dbReference>
<comment type="similarity">
    <text evidence="1">Belongs to the peptidase C40 family.</text>
</comment>
<gene>
    <name evidence="6" type="ORF">GCM10011309_01120</name>
</gene>
<dbReference type="SUPFAM" id="SSF54001">
    <property type="entry name" value="Cysteine proteinases"/>
    <property type="match status" value="1"/>
</dbReference>
<evidence type="ECO:0000256" key="2">
    <source>
        <dbReference type="ARBA" id="ARBA00022670"/>
    </source>
</evidence>
<proteinExistence type="inferred from homology"/>
<evidence type="ECO:0000256" key="4">
    <source>
        <dbReference type="ARBA" id="ARBA00022807"/>
    </source>
</evidence>
<dbReference type="NCBIfam" id="TIGR02219">
    <property type="entry name" value="phage_NlpC_fam"/>
    <property type="match status" value="1"/>
</dbReference>
<dbReference type="Gene3D" id="3.90.1720.10">
    <property type="entry name" value="endopeptidase domain like (from Nostoc punctiforme)"/>
    <property type="match status" value="1"/>
</dbReference>
<keyword evidence="4" id="KW-0788">Thiol protease</keyword>
<dbReference type="GO" id="GO:0006508">
    <property type="term" value="P:proteolysis"/>
    <property type="evidence" value="ECO:0007669"/>
    <property type="project" value="UniProtKB-KW"/>
</dbReference>
<evidence type="ECO:0000256" key="1">
    <source>
        <dbReference type="ARBA" id="ARBA00007074"/>
    </source>
</evidence>
<sequence>MSDPHTRRAVLACAQSWIDTPYRHQASVRGVGTDCLGLIRGIWRSLYGEEPETAPPYTPDWAEETGEETLLMAAQRCLIPTEAPMCGDVLVFRMADGAPCKHLGVLSAPDRILHAYWGKAVVESHFVPFWRRRHVASFAFPTLLQD</sequence>
<accession>A0A918KC63</accession>
<keyword evidence="2" id="KW-0645">Protease</keyword>
<feature type="domain" description="NlpC/P60" evidence="5">
    <location>
        <begin position="4"/>
        <end position="141"/>
    </location>
</feature>
<evidence type="ECO:0000313" key="6">
    <source>
        <dbReference type="EMBL" id="GGX56169.1"/>
    </source>
</evidence>